<gene>
    <name evidence="1" type="ORF">EC580_04305</name>
</gene>
<sequence length="181" mass="20614">MRKAEQKKPSWSDLKHHLRDFDRQSLLGLIQDLYAANKGNQAFLHARFALGGDVLAPYKATIHRWVCPDVMRNQDVSVSKAKKAISDYKKAVGHPEGLAELSVFYGESCMELLRYCGMEDEGYFDALIRVFEQALKAIVQFDPQQQDAFLERLDRIRDQGHAWGMEGVMDDLLAEYGFGEA</sequence>
<dbReference type="RefSeq" id="WP_123102525.1">
    <property type="nucleotide sequence ID" value="NZ_CP127527.1"/>
</dbReference>
<protein>
    <submittedName>
        <fullName evidence="1">Uncharacterized protein</fullName>
    </submittedName>
</protein>
<comment type="caution">
    <text evidence="1">The sequence shown here is derived from an EMBL/GenBank/DDBJ whole genome shotgun (WGS) entry which is preliminary data.</text>
</comment>
<dbReference type="EMBL" id="RIZI01000136">
    <property type="protein sequence ID" value="RNF67142.1"/>
    <property type="molecule type" value="Genomic_DNA"/>
</dbReference>
<organism evidence="1">
    <name type="scientific">Acidithiobacillus sulfuriphilus</name>
    <dbReference type="NCBI Taxonomy" id="1867749"/>
    <lineage>
        <taxon>Bacteria</taxon>
        <taxon>Pseudomonadati</taxon>
        <taxon>Pseudomonadota</taxon>
        <taxon>Acidithiobacillia</taxon>
        <taxon>Acidithiobacillales</taxon>
        <taxon>Acidithiobacillaceae</taxon>
        <taxon>Acidithiobacillus</taxon>
    </lineage>
</organism>
<reference evidence="1" key="1">
    <citation type="submission" date="2018-10" db="EMBL/GenBank/DDBJ databases">
        <title>Acidithiobacillus sulfuriphilus sp. nov.: an extremely acidophilic sulfur-oxidizing chemolithotroph isolated from a neutral pH environment.</title>
        <authorList>
            <person name="Falagan C."/>
            <person name="Moya-Beltran A."/>
            <person name="Quatrini R."/>
            <person name="Johnson D.B."/>
        </authorList>
    </citation>
    <scope>NUCLEOTIDE SEQUENCE [LARGE SCALE GENOMIC DNA]</scope>
    <source>
        <strain evidence="1">CJ-2</strain>
    </source>
</reference>
<accession>A0A3M8RGZ7</accession>
<dbReference type="AlphaFoldDB" id="A0A3M8RGZ7"/>
<evidence type="ECO:0000313" key="1">
    <source>
        <dbReference type="EMBL" id="RNF67142.1"/>
    </source>
</evidence>
<name>A0A3M8RGZ7_9PROT</name>
<dbReference type="OrthoDB" id="1550996at2"/>
<proteinExistence type="predicted"/>